<protein>
    <submittedName>
        <fullName evidence="8">RDD family protein</fullName>
    </submittedName>
</protein>
<keyword evidence="3 6" id="KW-0812">Transmembrane</keyword>
<comment type="subcellular location">
    <subcellularLocation>
        <location evidence="1">Cell membrane</location>
        <topology evidence="1">Multi-pass membrane protein</topology>
    </subcellularLocation>
</comment>
<feature type="transmembrane region" description="Helical" evidence="6">
    <location>
        <begin position="76"/>
        <end position="99"/>
    </location>
</feature>
<keyword evidence="2" id="KW-1003">Cell membrane</keyword>
<keyword evidence="9" id="KW-1185">Reference proteome</keyword>
<evidence type="ECO:0000256" key="5">
    <source>
        <dbReference type="ARBA" id="ARBA00023136"/>
    </source>
</evidence>
<organism evidence="8 9">
    <name type="scientific">Flammeovirga agarivorans</name>
    <dbReference type="NCBI Taxonomy" id="2726742"/>
    <lineage>
        <taxon>Bacteria</taxon>
        <taxon>Pseudomonadati</taxon>
        <taxon>Bacteroidota</taxon>
        <taxon>Cytophagia</taxon>
        <taxon>Cytophagales</taxon>
        <taxon>Flammeovirgaceae</taxon>
        <taxon>Flammeovirga</taxon>
    </lineage>
</organism>
<feature type="domain" description="RDD" evidence="7">
    <location>
        <begin position="73"/>
        <end position="216"/>
    </location>
</feature>
<feature type="transmembrane region" description="Helical" evidence="6">
    <location>
        <begin position="180"/>
        <end position="203"/>
    </location>
</feature>
<dbReference type="AlphaFoldDB" id="A0A7X8SPC1"/>
<dbReference type="RefSeq" id="WP_168884548.1">
    <property type="nucleotide sequence ID" value="NZ_JABAIL010000008.1"/>
</dbReference>
<dbReference type="Pfam" id="PF06271">
    <property type="entry name" value="RDD"/>
    <property type="match status" value="1"/>
</dbReference>
<gene>
    <name evidence="8" type="ORF">HGP29_21725</name>
</gene>
<name>A0A7X8SPC1_9BACT</name>
<sequence>MSIFYSRFKDKPNDELHSIIRHKSRYQEEAIFAAIKILKERGEAIAEEEQLLLELKERQQNKINSETTTSFTQKRVLAFAIDLLILTICSYIIGGILLFTSQTGAVTSLVISAILIIGYFTIGNSSVTKGSTYGKQNMGLHVIDEAQNTLSIGKSLIRSLLILSPYFGFKFLELIDIENVFILTIIDSLSFSYYLSFPFLFFYNKKDRVLYHDLIMKTRVTPSNVNSSNYFHQNNSLKYLGFIPVFFLTLFLSLNYLLEDQPVEIQKNNIDAFHNNEEVFSSLMTEINSIDEIEEVENVSFTTYNQTSTSFIITVKSTVKINDDETQKVAQIIEAKIKERNIKDLIPYDNIVIVSKYGFTLPLASYTIERQDVF</sequence>
<evidence type="ECO:0000259" key="7">
    <source>
        <dbReference type="Pfam" id="PF06271"/>
    </source>
</evidence>
<evidence type="ECO:0000313" key="8">
    <source>
        <dbReference type="EMBL" id="NLR93835.1"/>
    </source>
</evidence>
<evidence type="ECO:0000256" key="6">
    <source>
        <dbReference type="SAM" id="Phobius"/>
    </source>
</evidence>
<dbReference type="PANTHER" id="PTHR36115:SF6">
    <property type="entry name" value="PROLINE-RICH ANTIGEN HOMOLOG"/>
    <property type="match status" value="1"/>
</dbReference>
<evidence type="ECO:0000313" key="9">
    <source>
        <dbReference type="Proteomes" id="UP000585050"/>
    </source>
</evidence>
<evidence type="ECO:0000256" key="3">
    <source>
        <dbReference type="ARBA" id="ARBA00022692"/>
    </source>
</evidence>
<evidence type="ECO:0000256" key="4">
    <source>
        <dbReference type="ARBA" id="ARBA00022989"/>
    </source>
</evidence>
<evidence type="ECO:0000256" key="2">
    <source>
        <dbReference type="ARBA" id="ARBA00022475"/>
    </source>
</evidence>
<feature type="transmembrane region" description="Helical" evidence="6">
    <location>
        <begin position="239"/>
        <end position="258"/>
    </location>
</feature>
<keyword evidence="4 6" id="KW-1133">Transmembrane helix</keyword>
<dbReference type="PANTHER" id="PTHR36115">
    <property type="entry name" value="PROLINE-RICH ANTIGEN HOMOLOG-RELATED"/>
    <property type="match status" value="1"/>
</dbReference>
<comment type="caution">
    <text evidence="8">The sequence shown here is derived from an EMBL/GenBank/DDBJ whole genome shotgun (WGS) entry which is preliminary data.</text>
</comment>
<dbReference type="GO" id="GO:0005886">
    <property type="term" value="C:plasma membrane"/>
    <property type="evidence" value="ECO:0007669"/>
    <property type="project" value="UniProtKB-SubCell"/>
</dbReference>
<proteinExistence type="predicted"/>
<keyword evidence="5 6" id="KW-0472">Membrane</keyword>
<evidence type="ECO:0000256" key="1">
    <source>
        <dbReference type="ARBA" id="ARBA00004651"/>
    </source>
</evidence>
<dbReference type="Proteomes" id="UP000585050">
    <property type="component" value="Unassembled WGS sequence"/>
</dbReference>
<dbReference type="InterPro" id="IPR051791">
    <property type="entry name" value="Pra-immunoreactive"/>
</dbReference>
<reference evidence="8 9" key="1">
    <citation type="submission" date="2020-04" db="EMBL/GenBank/DDBJ databases">
        <title>Flammeovirga sp. SR4, a novel species isolated from seawater.</title>
        <authorList>
            <person name="Wang X."/>
        </authorList>
    </citation>
    <scope>NUCLEOTIDE SEQUENCE [LARGE SCALE GENOMIC DNA]</scope>
    <source>
        <strain evidence="8 9">SR4</strain>
    </source>
</reference>
<feature type="transmembrane region" description="Helical" evidence="6">
    <location>
        <begin position="105"/>
        <end position="122"/>
    </location>
</feature>
<dbReference type="EMBL" id="JABAIL010000008">
    <property type="protein sequence ID" value="NLR93835.1"/>
    <property type="molecule type" value="Genomic_DNA"/>
</dbReference>
<accession>A0A7X8SPC1</accession>
<dbReference type="InterPro" id="IPR010432">
    <property type="entry name" value="RDD"/>
</dbReference>